<dbReference type="Gene3D" id="3.30.70.20">
    <property type="match status" value="1"/>
</dbReference>
<dbReference type="GO" id="GO:0046872">
    <property type="term" value="F:metal ion binding"/>
    <property type="evidence" value="ECO:0007669"/>
    <property type="project" value="UniProtKB-KW"/>
</dbReference>
<name>A0A8J3ZSR2_9ACTN</name>
<dbReference type="InterPro" id="IPR050572">
    <property type="entry name" value="Fe-S_Ferredoxin"/>
</dbReference>
<evidence type="ECO:0000256" key="4">
    <source>
        <dbReference type="ARBA" id="ARBA00023014"/>
    </source>
</evidence>
<evidence type="ECO:0000256" key="1">
    <source>
        <dbReference type="ARBA" id="ARBA00022485"/>
    </source>
</evidence>
<dbReference type="PANTHER" id="PTHR43687">
    <property type="entry name" value="ADENYLYLSULFATE REDUCTASE, BETA SUBUNIT"/>
    <property type="match status" value="1"/>
</dbReference>
<keyword evidence="3" id="KW-0408">Iron</keyword>
<sequence>MTDTPRTSRGTLVIDVDKCKGCELCIAACPPNVLVMSKAVNEIGYRYPELTPGCTGCTACQLVCPDFVFEVYRVMS</sequence>
<evidence type="ECO:0000256" key="3">
    <source>
        <dbReference type="ARBA" id="ARBA00023004"/>
    </source>
</evidence>
<dbReference type="PANTHER" id="PTHR43687:SF4">
    <property type="entry name" value="BLR5484 PROTEIN"/>
    <property type="match status" value="1"/>
</dbReference>
<evidence type="ECO:0000259" key="5">
    <source>
        <dbReference type="PROSITE" id="PS51379"/>
    </source>
</evidence>
<dbReference type="GO" id="GO:0051539">
    <property type="term" value="F:4 iron, 4 sulfur cluster binding"/>
    <property type="evidence" value="ECO:0007669"/>
    <property type="project" value="UniProtKB-KW"/>
</dbReference>
<keyword evidence="1" id="KW-0004">4Fe-4S</keyword>
<dbReference type="Pfam" id="PF12838">
    <property type="entry name" value="Fer4_7"/>
    <property type="match status" value="1"/>
</dbReference>
<dbReference type="SUPFAM" id="SSF54862">
    <property type="entry name" value="4Fe-4S ferredoxins"/>
    <property type="match status" value="1"/>
</dbReference>
<dbReference type="InterPro" id="IPR017896">
    <property type="entry name" value="4Fe4S_Fe-S-bd"/>
</dbReference>
<evidence type="ECO:0000313" key="7">
    <source>
        <dbReference type="Proteomes" id="UP000635606"/>
    </source>
</evidence>
<keyword evidence="7" id="KW-1185">Reference proteome</keyword>
<dbReference type="AlphaFoldDB" id="A0A8J3ZSR2"/>
<dbReference type="InterPro" id="IPR017900">
    <property type="entry name" value="4Fe4S_Fe_S_CS"/>
</dbReference>
<organism evidence="6 7">
    <name type="scientific">Virgisporangium ochraceum</name>
    <dbReference type="NCBI Taxonomy" id="65505"/>
    <lineage>
        <taxon>Bacteria</taxon>
        <taxon>Bacillati</taxon>
        <taxon>Actinomycetota</taxon>
        <taxon>Actinomycetes</taxon>
        <taxon>Micromonosporales</taxon>
        <taxon>Micromonosporaceae</taxon>
        <taxon>Virgisporangium</taxon>
    </lineage>
</organism>
<feature type="domain" description="4Fe-4S ferredoxin-type" evidence="5">
    <location>
        <begin position="46"/>
        <end position="74"/>
    </location>
</feature>
<keyword evidence="4" id="KW-0411">Iron-sulfur</keyword>
<evidence type="ECO:0000313" key="6">
    <source>
        <dbReference type="EMBL" id="GIJ66830.1"/>
    </source>
</evidence>
<dbReference type="RefSeq" id="WP_203926800.1">
    <property type="nucleotide sequence ID" value="NZ_BOPH01000021.1"/>
</dbReference>
<dbReference type="PROSITE" id="PS00198">
    <property type="entry name" value="4FE4S_FER_1"/>
    <property type="match status" value="2"/>
</dbReference>
<dbReference type="EMBL" id="BOPH01000021">
    <property type="protein sequence ID" value="GIJ66830.1"/>
    <property type="molecule type" value="Genomic_DNA"/>
</dbReference>
<dbReference type="PROSITE" id="PS51379">
    <property type="entry name" value="4FE4S_FER_2"/>
    <property type="match status" value="2"/>
</dbReference>
<proteinExistence type="predicted"/>
<keyword evidence="2" id="KW-0479">Metal-binding</keyword>
<reference evidence="6" key="1">
    <citation type="submission" date="2021-01" db="EMBL/GenBank/DDBJ databases">
        <title>Whole genome shotgun sequence of Virgisporangium ochraceum NBRC 16418.</title>
        <authorList>
            <person name="Komaki H."/>
            <person name="Tamura T."/>
        </authorList>
    </citation>
    <scope>NUCLEOTIDE SEQUENCE</scope>
    <source>
        <strain evidence="6">NBRC 16418</strain>
    </source>
</reference>
<accession>A0A8J3ZSR2</accession>
<evidence type="ECO:0000256" key="2">
    <source>
        <dbReference type="ARBA" id="ARBA00022723"/>
    </source>
</evidence>
<gene>
    <name evidence="6" type="ORF">Voc01_017470</name>
</gene>
<dbReference type="Proteomes" id="UP000635606">
    <property type="component" value="Unassembled WGS sequence"/>
</dbReference>
<comment type="caution">
    <text evidence="6">The sequence shown here is derived from an EMBL/GenBank/DDBJ whole genome shotgun (WGS) entry which is preliminary data.</text>
</comment>
<feature type="domain" description="4Fe-4S ferredoxin-type" evidence="5">
    <location>
        <begin position="10"/>
        <end position="39"/>
    </location>
</feature>
<protein>
    <submittedName>
        <fullName evidence="6">Ferredoxin</fullName>
    </submittedName>
</protein>